<feature type="transmembrane region" description="Helical" evidence="1">
    <location>
        <begin position="468"/>
        <end position="486"/>
    </location>
</feature>
<feature type="transmembrane region" description="Helical" evidence="1">
    <location>
        <begin position="498"/>
        <end position="515"/>
    </location>
</feature>
<accession>A0A5N5U7X9</accession>
<keyword evidence="1" id="KW-0472">Membrane</keyword>
<feature type="transmembrane region" description="Helical" evidence="1">
    <location>
        <begin position="560"/>
        <end position="580"/>
    </location>
</feature>
<feature type="transmembrane region" description="Helical" evidence="1">
    <location>
        <begin position="161"/>
        <end position="181"/>
    </location>
</feature>
<dbReference type="AlphaFoldDB" id="A0A5N5U7X9"/>
<feature type="transmembrane region" description="Helical" evidence="1">
    <location>
        <begin position="245"/>
        <end position="272"/>
    </location>
</feature>
<organism evidence="2 3">
    <name type="scientific">Halosegnis rubeus</name>
    <dbReference type="NCBI Taxonomy" id="2212850"/>
    <lineage>
        <taxon>Archaea</taxon>
        <taxon>Methanobacteriati</taxon>
        <taxon>Methanobacteriota</taxon>
        <taxon>Stenosarchaea group</taxon>
        <taxon>Halobacteria</taxon>
        <taxon>Halobacteriales</taxon>
        <taxon>Natronomonadaceae</taxon>
        <taxon>Halosegnis</taxon>
    </lineage>
</organism>
<proteinExistence type="predicted"/>
<dbReference type="EMBL" id="QKKZ01000002">
    <property type="protein sequence ID" value="KAB7514694.1"/>
    <property type="molecule type" value="Genomic_DNA"/>
</dbReference>
<comment type="caution">
    <text evidence="2">The sequence shown here is derived from an EMBL/GenBank/DDBJ whole genome shotgun (WGS) entry which is preliminary data.</text>
</comment>
<evidence type="ECO:0000256" key="1">
    <source>
        <dbReference type="SAM" id="Phobius"/>
    </source>
</evidence>
<feature type="transmembrane region" description="Helical" evidence="1">
    <location>
        <begin position="284"/>
        <end position="306"/>
    </location>
</feature>
<reference evidence="2 3" key="1">
    <citation type="submission" date="2019-10" db="EMBL/GenBank/DDBJ databases">
        <title>Unraveling microbial dark matter from salterns through culturing: the case of the genus Halosegnis.</title>
        <authorList>
            <person name="Duran-Viseras A."/>
            <person name="Andrei A.-S."/>
            <person name="Vera-Gargallo B."/>
            <person name="Ghai R."/>
            <person name="Sanchez-Porro C."/>
            <person name="Ventosa A."/>
        </authorList>
    </citation>
    <scope>NUCLEOTIDE SEQUENCE [LARGE SCALE GENOMIC DNA]</scope>
    <source>
        <strain evidence="2 3">F18-79</strain>
    </source>
</reference>
<name>A0A5N5U7X9_9EURY</name>
<keyword evidence="3" id="KW-1185">Reference proteome</keyword>
<feature type="transmembrane region" description="Helical" evidence="1">
    <location>
        <begin position="135"/>
        <end position="155"/>
    </location>
</feature>
<sequence>MSRARWRVVFGDRRGLFVCLLAALAATVGWRTVVTITDNYTVLNGLVALSEGHVVVREAVFGPSLQTPGMVSGRGGPVARNYAHIVLSLPALWLLQAVAAVTDLTVALVGIWSLLLLATVVVAGDILEHGRLARLAGSGLALVAFVVGVALATPIDQPHLALLAMQTTTVAVAGLSATLLYRLVALLHDDRTGFAAGVALAIASPGVLWATIPKRHVLTAAFALATCYWLVRSRATGRSARRFHALAYVPVGLAAWLNASEGLVLLAALVVVDLATLPRVDARRLAVVAGAFMCSLLPLVVTNLLAAGDLLTTPRMLPPYGPGGGGNIRFGGGSVGGGGGSSAGGGGGGAGGGGGSGAGGGGGGGVSLAPLFGLFAESLSRLSVFTGFLTDGVRAVVATPAKLYHAFLRSGYVATQATGATGLAINLAFLEALPIAGTLVALPVLAVRRARTAELAEFRASLATPARTADAFALGYAILITLVYIPRLPLHAMLTVRYVYPLFPLALYAVARLPAARAVVNERSFLLAFTYAGGVAIGGQLTVIVVVLADYGASETLQAYALLALGLAALLAGWSVAAALGRRVSRLGAVLFGLAGACATNVVGVFVFHFFGESFLLPFVPL</sequence>
<keyword evidence="1" id="KW-0812">Transmembrane</keyword>
<feature type="transmembrane region" description="Helical" evidence="1">
    <location>
        <begin position="97"/>
        <end position="123"/>
    </location>
</feature>
<feature type="transmembrane region" description="Helical" evidence="1">
    <location>
        <begin position="423"/>
        <end position="447"/>
    </location>
</feature>
<keyword evidence="1" id="KW-1133">Transmembrane helix</keyword>
<dbReference type="RefSeq" id="WP_152133936.1">
    <property type="nucleotide sequence ID" value="NZ_QKKZ01000002.1"/>
</dbReference>
<dbReference type="Proteomes" id="UP000326865">
    <property type="component" value="Unassembled WGS sequence"/>
</dbReference>
<feature type="transmembrane region" description="Helical" evidence="1">
    <location>
        <begin position="527"/>
        <end position="548"/>
    </location>
</feature>
<feature type="transmembrane region" description="Helical" evidence="1">
    <location>
        <begin position="193"/>
        <end position="210"/>
    </location>
</feature>
<feature type="transmembrane region" description="Helical" evidence="1">
    <location>
        <begin position="587"/>
        <end position="612"/>
    </location>
</feature>
<protein>
    <submittedName>
        <fullName evidence="2">Uncharacterized protein</fullName>
    </submittedName>
</protein>
<gene>
    <name evidence="2" type="ORF">DM867_06150</name>
</gene>
<evidence type="ECO:0000313" key="3">
    <source>
        <dbReference type="Proteomes" id="UP000326865"/>
    </source>
</evidence>
<evidence type="ECO:0000313" key="2">
    <source>
        <dbReference type="EMBL" id="KAB7514694.1"/>
    </source>
</evidence>